<dbReference type="Proteomes" id="UP000447355">
    <property type="component" value="Unassembled WGS sequence"/>
</dbReference>
<proteinExistence type="predicted"/>
<organism evidence="1 2">
    <name type="scientific">Duganella vulcania</name>
    <dbReference type="NCBI Taxonomy" id="2692166"/>
    <lineage>
        <taxon>Bacteria</taxon>
        <taxon>Pseudomonadati</taxon>
        <taxon>Pseudomonadota</taxon>
        <taxon>Betaproteobacteria</taxon>
        <taxon>Burkholderiales</taxon>
        <taxon>Oxalobacteraceae</taxon>
        <taxon>Telluria group</taxon>
        <taxon>Duganella</taxon>
    </lineage>
</organism>
<protein>
    <submittedName>
        <fullName evidence="1">Uncharacterized protein</fullName>
    </submittedName>
</protein>
<dbReference type="EMBL" id="WWCX01000001">
    <property type="protein sequence ID" value="MYM92806.1"/>
    <property type="molecule type" value="Genomic_DNA"/>
</dbReference>
<dbReference type="RefSeq" id="WP_161082060.1">
    <property type="nucleotide sequence ID" value="NZ_WWCX01000001.1"/>
</dbReference>
<comment type="caution">
    <text evidence="1">The sequence shown here is derived from an EMBL/GenBank/DDBJ whole genome shotgun (WGS) entry which is preliminary data.</text>
</comment>
<gene>
    <name evidence="1" type="ORF">GTP90_02890</name>
</gene>
<sequence length="127" mass="13861">MIEGYAFTSIAKDITALCEATEQFIAATASGKSALASGHVMAMALWKRKVEDSFDEVRLQVETDEGLPWGKILNASMEFSQLTRQLSNEGDDYPTVDECAANLPVLRQFARAHFNELLACEVAASNA</sequence>
<name>A0A845GHL8_9BURK</name>
<dbReference type="AlphaFoldDB" id="A0A845GHL8"/>
<reference evidence="1" key="1">
    <citation type="submission" date="2019-12" db="EMBL/GenBank/DDBJ databases">
        <title>Novel species isolated from a subtropical stream in China.</title>
        <authorList>
            <person name="Lu H."/>
        </authorList>
    </citation>
    <scope>NUCLEOTIDE SEQUENCE [LARGE SCALE GENOMIC DNA]</scope>
    <source>
        <strain evidence="1">FT81W</strain>
    </source>
</reference>
<evidence type="ECO:0000313" key="1">
    <source>
        <dbReference type="EMBL" id="MYM92806.1"/>
    </source>
</evidence>
<evidence type="ECO:0000313" key="2">
    <source>
        <dbReference type="Proteomes" id="UP000447355"/>
    </source>
</evidence>
<accession>A0A845GHL8</accession>